<dbReference type="PANTHER" id="PTHR33365">
    <property type="entry name" value="YALI0B05434P"/>
    <property type="match status" value="1"/>
</dbReference>
<organism evidence="4 5">
    <name type="scientific">Fibroporia radiculosa</name>
    <dbReference type="NCBI Taxonomy" id="599839"/>
    <lineage>
        <taxon>Eukaryota</taxon>
        <taxon>Fungi</taxon>
        <taxon>Dikarya</taxon>
        <taxon>Basidiomycota</taxon>
        <taxon>Agaricomycotina</taxon>
        <taxon>Agaricomycetes</taxon>
        <taxon>Polyporales</taxon>
        <taxon>Fibroporiaceae</taxon>
        <taxon>Fibroporia</taxon>
    </lineage>
</organism>
<accession>J4GWR6</accession>
<comment type="similarity">
    <text evidence="3">Belongs to the ustYa family.</text>
</comment>
<proteinExistence type="inferred from homology"/>
<dbReference type="RefSeq" id="XP_012185453.1">
    <property type="nucleotide sequence ID" value="XM_012330063.1"/>
</dbReference>
<evidence type="ECO:0000256" key="1">
    <source>
        <dbReference type="ARBA" id="ARBA00004685"/>
    </source>
</evidence>
<evidence type="ECO:0000256" key="2">
    <source>
        <dbReference type="ARBA" id="ARBA00023002"/>
    </source>
</evidence>
<protein>
    <submittedName>
        <fullName evidence="4">Uncharacterized protein</fullName>
    </submittedName>
</protein>
<dbReference type="GO" id="GO:0043386">
    <property type="term" value="P:mycotoxin biosynthetic process"/>
    <property type="evidence" value="ECO:0007669"/>
    <property type="project" value="InterPro"/>
</dbReference>
<dbReference type="STRING" id="599839.J4GWR6"/>
<dbReference type="AlphaFoldDB" id="J4GWR6"/>
<evidence type="ECO:0000313" key="4">
    <source>
        <dbReference type="EMBL" id="CCM06170.1"/>
    </source>
</evidence>
<dbReference type="Proteomes" id="UP000006352">
    <property type="component" value="Unassembled WGS sequence"/>
</dbReference>
<dbReference type="OrthoDB" id="3687641at2759"/>
<dbReference type="Pfam" id="PF11807">
    <property type="entry name" value="UstYa"/>
    <property type="match status" value="1"/>
</dbReference>
<comment type="pathway">
    <text evidence="1">Mycotoxin biosynthesis.</text>
</comment>
<dbReference type="InterPro" id="IPR021765">
    <property type="entry name" value="UstYa-like"/>
</dbReference>
<keyword evidence="2" id="KW-0560">Oxidoreductase</keyword>
<gene>
    <name evidence="4" type="ORF">FIBRA_08411</name>
</gene>
<dbReference type="EMBL" id="HE797237">
    <property type="protein sequence ID" value="CCM06170.1"/>
    <property type="molecule type" value="Genomic_DNA"/>
</dbReference>
<dbReference type="HOGENOM" id="CLU_042941_8_0_1"/>
<dbReference type="InParanoid" id="J4GWR6"/>
<name>J4GWR6_9APHY</name>
<evidence type="ECO:0000256" key="3">
    <source>
        <dbReference type="ARBA" id="ARBA00035112"/>
    </source>
</evidence>
<reference evidence="4 5" key="1">
    <citation type="journal article" date="2012" name="Appl. Environ. Microbiol.">
        <title>Short-read sequencing for genomic analysis of the brown rot fungus Fibroporia radiculosa.</title>
        <authorList>
            <person name="Tang J.D."/>
            <person name="Perkins A.D."/>
            <person name="Sonstegard T.S."/>
            <person name="Schroeder S.G."/>
            <person name="Burgess S.C."/>
            <person name="Diehl S.V."/>
        </authorList>
    </citation>
    <scope>NUCLEOTIDE SEQUENCE [LARGE SCALE GENOMIC DNA]</scope>
    <source>
        <strain evidence="4 5">TFFH 294</strain>
    </source>
</reference>
<dbReference type="GeneID" id="24101070"/>
<dbReference type="GO" id="GO:0016491">
    <property type="term" value="F:oxidoreductase activity"/>
    <property type="evidence" value="ECO:0007669"/>
    <property type="project" value="UniProtKB-KW"/>
</dbReference>
<dbReference type="PANTHER" id="PTHR33365:SF11">
    <property type="entry name" value="TAT PATHWAY SIGNAL SEQUENCE"/>
    <property type="match status" value="1"/>
</dbReference>
<evidence type="ECO:0000313" key="5">
    <source>
        <dbReference type="Proteomes" id="UP000006352"/>
    </source>
</evidence>
<keyword evidence="5" id="KW-1185">Reference proteome</keyword>
<sequence length="188" mass="21958">MNRTPPSLNHLTLGSPYPEETPVVNYSYVGDDYPLEYPVGDLLVEPVAMTLHETVHYPLNTSDPLSDTEWRSLAIRPHGFGTPRLGPDHRMFVVTFFHQLHCIWKFHYTLLTPGHPGSSPDHDYHCLNYLRQTFMCESAESLELGDFMERDFEKERIGDTLVCKDWQKLYENLERDDKEWSAWAAQWN</sequence>